<keyword evidence="3 6" id="KW-0479">Metal-binding</keyword>
<dbReference type="GO" id="GO:0005654">
    <property type="term" value="C:nucleoplasm"/>
    <property type="evidence" value="ECO:0007669"/>
    <property type="project" value="TreeGrafter"/>
</dbReference>
<feature type="domain" description="Deacetylase sirtuin-type" evidence="8">
    <location>
        <begin position="125"/>
        <end position="408"/>
    </location>
</feature>
<evidence type="ECO:0000256" key="3">
    <source>
        <dbReference type="ARBA" id="ARBA00022723"/>
    </source>
</evidence>
<dbReference type="GO" id="GO:0002039">
    <property type="term" value="F:p53 binding"/>
    <property type="evidence" value="ECO:0007669"/>
    <property type="project" value="TreeGrafter"/>
</dbReference>
<dbReference type="GO" id="GO:0017136">
    <property type="term" value="F:histone deacetylase activity, NAD-dependent"/>
    <property type="evidence" value="ECO:0007669"/>
    <property type="project" value="TreeGrafter"/>
</dbReference>
<dbReference type="SUPFAM" id="SSF52467">
    <property type="entry name" value="DHS-like NAD/FAD-binding domain"/>
    <property type="match status" value="1"/>
</dbReference>
<evidence type="ECO:0000256" key="4">
    <source>
        <dbReference type="ARBA" id="ARBA00022833"/>
    </source>
</evidence>
<evidence type="ECO:0000256" key="1">
    <source>
        <dbReference type="ARBA" id="ARBA00001947"/>
    </source>
</evidence>
<feature type="binding site" evidence="6">
    <location>
        <position position="260"/>
    </location>
    <ligand>
        <name>Zn(2+)</name>
        <dbReference type="ChEBI" id="CHEBI:29105"/>
    </ligand>
</feature>
<feature type="compositionally biased region" description="Acidic residues" evidence="7">
    <location>
        <begin position="21"/>
        <end position="35"/>
    </location>
</feature>
<dbReference type="GO" id="GO:0046872">
    <property type="term" value="F:metal ion binding"/>
    <property type="evidence" value="ECO:0007669"/>
    <property type="project" value="UniProtKB-KW"/>
</dbReference>
<feature type="active site" description="Proton acceptor" evidence="6">
    <location>
        <position position="252"/>
    </location>
</feature>
<evidence type="ECO:0000259" key="8">
    <source>
        <dbReference type="PROSITE" id="PS50305"/>
    </source>
</evidence>
<keyword evidence="4 6" id="KW-0862">Zinc</keyword>
<dbReference type="Pfam" id="PF02146">
    <property type="entry name" value="SIR2"/>
    <property type="match status" value="1"/>
</dbReference>
<feature type="binding site" evidence="6">
    <location>
        <position position="287"/>
    </location>
    <ligand>
        <name>Zn(2+)</name>
        <dbReference type="ChEBI" id="CHEBI:29105"/>
    </ligand>
</feature>
<protein>
    <recommendedName>
        <fullName evidence="8">Deacetylase sirtuin-type domain-containing protein</fullName>
    </recommendedName>
</protein>
<feature type="compositionally biased region" description="Acidic residues" evidence="7">
    <location>
        <begin position="450"/>
        <end position="485"/>
    </location>
</feature>
<dbReference type="PROSITE" id="PS50305">
    <property type="entry name" value="SIRTUIN"/>
    <property type="match status" value="1"/>
</dbReference>
<dbReference type="Gene3D" id="3.40.50.1220">
    <property type="entry name" value="TPP-binding domain"/>
    <property type="match status" value="1"/>
</dbReference>
<feature type="region of interest" description="Disordered" evidence="7">
    <location>
        <begin position="410"/>
        <end position="497"/>
    </location>
</feature>
<feature type="region of interest" description="Disordered" evidence="7">
    <location>
        <begin position="1"/>
        <end position="45"/>
    </location>
</feature>
<name>A0A7S3D4R0_9EUKA</name>
<dbReference type="GO" id="GO:0070403">
    <property type="term" value="F:NAD+ binding"/>
    <property type="evidence" value="ECO:0007669"/>
    <property type="project" value="InterPro"/>
</dbReference>
<gene>
    <name evidence="9" type="ORF">PBIL07802_LOCUS8677</name>
</gene>
<dbReference type="EMBL" id="HBIB01013156">
    <property type="protein sequence ID" value="CAE0246494.1"/>
    <property type="molecule type" value="Transcribed_RNA"/>
</dbReference>
<reference evidence="9" key="1">
    <citation type="submission" date="2021-01" db="EMBL/GenBank/DDBJ databases">
        <authorList>
            <person name="Corre E."/>
            <person name="Pelletier E."/>
            <person name="Niang G."/>
            <person name="Scheremetjew M."/>
            <person name="Finn R."/>
            <person name="Kale V."/>
            <person name="Holt S."/>
            <person name="Cochrane G."/>
            <person name="Meng A."/>
            <person name="Brown T."/>
            <person name="Cohen L."/>
        </authorList>
    </citation>
    <scope>NUCLEOTIDE SEQUENCE</scope>
    <source>
        <strain evidence="9">NIES-2562</strain>
    </source>
</reference>
<evidence type="ECO:0000256" key="2">
    <source>
        <dbReference type="ARBA" id="ARBA00022679"/>
    </source>
</evidence>
<feature type="binding site" evidence="6">
    <location>
        <position position="284"/>
    </location>
    <ligand>
        <name>Zn(2+)</name>
        <dbReference type="ChEBI" id="CHEBI:29105"/>
    </ligand>
</feature>
<evidence type="ECO:0000256" key="6">
    <source>
        <dbReference type="PROSITE-ProRule" id="PRU00236"/>
    </source>
</evidence>
<dbReference type="GO" id="GO:0003714">
    <property type="term" value="F:transcription corepressor activity"/>
    <property type="evidence" value="ECO:0007669"/>
    <property type="project" value="TreeGrafter"/>
</dbReference>
<feature type="compositionally biased region" description="Basic and acidic residues" evidence="7">
    <location>
        <begin position="410"/>
        <end position="426"/>
    </location>
</feature>
<dbReference type="PANTHER" id="PTHR11085">
    <property type="entry name" value="NAD-DEPENDENT PROTEIN DEACYLASE SIRTUIN-5, MITOCHONDRIAL-RELATED"/>
    <property type="match status" value="1"/>
</dbReference>
<dbReference type="InterPro" id="IPR026590">
    <property type="entry name" value="Ssirtuin_cat_dom"/>
</dbReference>
<dbReference type="InterPro" id="IPR029035">
    <property type="entry name" value="DHS-like_NAD/FAD-binding_dom"/>
</dbReference>
<proteinExistence type="predicted"/>
<dbReference type="InterPro" id="IPR026591">
    <property type="entry name" value="Sirtuin_cat_small_dom_sf"/>
</dbReference>
<dbReference type="GO" id="GO:0033553">
    <property type="term" value="C:rDNA heterochromatin"/>
    <property type="evidence" value="ECO:0007669"/>
    <property type="project" value="TreeGrafter"/>
</dbReference>
<dbReference type="PANTHER" id="PTHR11085:SF9">
    <property type="entry name" value="NAD-DEPENDENT PROTEIN DEACETYLASE SIRTUIN-1"/>
    <property type="match status" value="1"/>
</dbReference>
<evidence type="ECO:0000256" key="5">
    <source>
        <dbReference type="ARBA" id="ARBA00023027"/>
    </source>
</evidence>
<feature type="compositionally biased region" description="Basic and acidic residues" evidence="7">
    <location>
        <begin position="1"/>
        <end position="13"/>
    </location>
</feature>
<evidence type="ECO:0000313" key="9">
    <source>
        <dbReference type="EMBL" id="CAE0246494.1"/>
    </source>
</evidence>
<organism evidence="9">
    <name type="scientific">Palpitomonas bilix</name>
    <dbReference type="NCBI Taxonomy" id="652834"/>
    <lineage>
        <taxon>Eukaryota</taxon>
        <taxon>Eukaryota incertae sedis</taxon>
    </lineage>
</organism>
<evidence type="ECO:0000256" key="7">
    <source>
        <dbReference type="SAM" id="MobiDB-lite"/>
    </source>
</evidence>
<feature type="binding site" evidence="6">
    <location>
        <position position="263"/>
    </location>
    <ligand>
        <name>Zn(2+)</name>
        <dbReference type="ChEBI" id="CHEBI:29105"/>
    </ligand>
</feature>
<sequence>MSKRGGAEREGEPAAKAPRLDDEDEGYEDASEDDAQAPASEGQSGEGNQLLSILRMHFEAGSRDGRSWKTLMEMLDLPLPSVLLDAVVEQIDGDDTLSHKDKADAFAAFSTDALQRLAVKKGRERIGDFNTVEDVCKLLKEKKSVLVLTGAGVSVNAGIPDFRSENGLYSIIGTDYPELPQPEAMFDIKFFQTDPRPFFTLAKELWPANYKPTFSHYFIRTLEQKGILLRNYTQNIDTLEDAAGIKKVLQCHGSFASASCVTCKRKYAKSDIESVVMKKRVPLCPVCHPGQDKDEQTDKVPSESTKKEWASDDIRGVIKPDIVFFGEDLGDKFRHAIDQDSDKVDLVIVIGSSLTVHPVAGILRVLPAKAPVVLINKTPLRGMDEFDVELIGDCDEILSYLTQKLEWEVEKGEGGEKKGEEEKKEPSITSEGYCHYFGEAGMAAMKGEDGEGEEEEEEEGVGDIVVEVDEGESKDEEEEDEEEGEGGGPKTLVEIVE</sequence>
<dbReference type="GO" id="GO:0005637">
    <property type="term" value="C:nuclear inner membrane"/>
    <property type="evidence" value="ECO:0007669"/>
    <property type="project" value="TreeGrafter"/>
</dbReference>
<keyword evidence="5" id="KW-0520">NAD</keyword>
<dbReference type="Gene3D" id="3.30.1600.10">
    <property type="entry name" value="SIR2/SIRT2 'Small Domain"/>
    <property type="match status" value="1"/>
</dbReference>
<dbReference type="InterPro" id="IPR003000">
    <property type="entry name" value="Sirtuin"/>
</dbReference>
<comment type="cofactor">
    <cofactor evidence="1">
        <name>Zn(2+)</name>
        <dbReference type="ChEBI" id="CHEBI:29105"/>
    </cofactor>
</comment>
<keyword evidence="2" id="KW-0808">Transferase</keyword>
<accession>A0A7S3D4R0</accession>
<dbReference type="InterPro" id="IPR050134">
    <property type="entry name" value="NAD-dep_sirtuin_deacylases"/>
</dbReference>
<dbReference type="AlphaFoldDB" id="A0A7S3D4R0"/>